<protein>
    <submittedName>
        <fullName evidence="1">Uncharacterized protein</fullName>
    </submittedName>
</protein>
<keyword evidence="2" id="KW-1185">Reference proteome</keyword>
<comment type="caution">
    <text evidence="1">The sequence shown here is derived from an EMBL/GenBank/DDBJ whole genome shotgun (WGS) entry which is preliminary data.</text>
</comment>
<dbReference type="AlphaFoldDB" id="A0A1T3P1Y0"/>
<organism evidence="1 2">
    <name type="scientific">Embleya scabrispora</name>
    <dbReference type="NCBI Taxonomy" id="159449"/>
    <lineage>
        <taxon>Bacteria</taxon>
        <taxon>Bacillati</taxon>
        <taxon>Actinomycetota</taxon>
        <taxon>Actinomycetes</taxon>
        <taxon>Kitasatosporales</taxon>
        <taxon>Streptomycetaceae</taxon>
        <taxon>Embleya</taxon>
    </lineage>
</organism>
<dbReference type="EMBL" id="MWQN01000001">
    <property type="protein sequence ID" value="OPC82951.1"/>
    <property type="molecule type" value="Genomic_DNA"/>
</dbReference>
<gene>
    <name evidence="1" type="ORF">B4N89_20220</name>
</gene>
<accession>A0A1T3P1Y0</accession>
<evidence type="ECO:0000313" key="1">
    <source>
        <dbReference type="EMBL" id="OPC82951.1"/>
    </source>
</evidence>
<sequence length="196" mass="21565">MQAAVHRHHFEHHVGKFAQFQQMHELRPGYGYVKLRMREDGRAEGRFVDSVVSFMPSRESSSPEIGPMMRAAIAGRAATTGRATRVAAEVLDDPAFLWAAQLALPGTIRLRYSATREVAGRWFLHPDGSWAVVESDVAGGGRLYEGGTRPLGSNLEAVMASWLSNGRPGLRRYGLTVTPQANVVWLDDPGGHSWTL</sequence>
<evidence type="ECO:0000313" key="2">
    <source>
        <dbReference type="Proteomes" id="UP000190037"/>
    </source>
</evidence>
<proteinExistence type="predicted"/>
<dbReference type="STRING" id="159449.B4N89_20220"/>
<dbReference type="Proteomes" id="UP000190037">
    <property type="component" value="Unassembled WGS sequence"/>
</dbReference>
<reference evidence="1 2" key="1">
    <citation type="submission" date="2017-03" db="EMBL/GenBank/DDBJ databases">
        <title>Draft genome sequence of Streptomyces scabrisporus NF3, endophyte isolated from Amphipterygium adstringens.</title>
        <authorList>
            <person name="Vazquez M."/>
            <person name="Ceapa C.D."/>
            <person name="Rodriguez Luna D."/>
            <person name="Sanchez Esquivel S."/>
        </authorList>
    </citation>
    <scope>NUCLEOTIDE SEQUENCE [LARGE SCALE GENOMIC DNA]</scope>
    <source>
        <strain evidence="1 2">NF3</strain>
    </source>
</reference>
<name>A0A1T3P1Y0_9ACTN</name>